<sequence length="32" mass="3744">MGTWQGLFLWEHRTHSHQRTLVVTCFGSTQAK</sequence>
<gene>
    <name evidence="1" type="ORF">CCR82_16050</name>
</gene>
<protein>
    <submittedName>
        <fullName evidence="1">Uncharacterized protein</fullName>
    </submittedName>
</protein>
<dbReference type="Gene3D" id="2.60.120.460">
    <property type="entry name" value="YjbQ-like"/>
    <property type="match status" value="1"/>
</dbReference>
<comment type="caution">
    <text evidence="1">The sequence shown here is derived from an EMBL/GenBank/DDBJ whole genome shotgun (WGS) entry which is preliminary data.</text>
</comment>
<keyword evidence="2" id="KW-1185">Reference proteome</keyword>
<reference evidence="1" key="2">
    <citation type="journal article" date="2020" name="Microorganisms">
        <title>Osmotic Adaptation and Compatible Solute Biosynthesis of Phototrophic Bacteria as Revealed from Genome Analyses.</title>
        <authorList>
            <person name="Imhoff J.F."/>
            <person name="Rahn T."/>
            <person name="Kunzel S."/>
            <person name="Keller A."/>
            <person name="Neulinger S.C."/>
        </authorList>
    </citation>
    <scope>NUCLEOTIDE SEQUENCE</scope>
    <source>
        <strain evidence="1">DSM 4395</strain>
    </source>
</reference>
<proteinExistence type="predicted"/>
<reference evidence="1" key="1">
    <citation type="submission" date="2017-05" db="EMBL/GenBank/DDBJ databases">
        <authorList>
            <person name="Imhoff J.F."/>
            <person name="Rahn T."/>
            <person name="Kuenzel S."/>
            <person name="Neulinger S.C."/>
        </authorList>
    </citation>
    <scope>NUCLEOTIDE SEQUENCE</scope>
    <source>
        <strain evidence="1">DSM 4395</strain>
    </source>
</reference>
<evidence type="ECO:0000313" key="2">
    <source>
        <dbReference type="Proteomes" id="UP001296967"/>
    </source>
</evidence>
<dbReference type="SUPFAM" id="SSF111038">
    <property type="entry name" value="YjbQ-like"/>
    <property type="match status" value="1"/>
</dbReference>
<evidence type="ECO:0000313" key="1">
    <source>
        <dbReference type="EMBL" id="MBK5932002.1"/>
    </source>
</evidence>
<organism evidence="1 2">
    <name type="scientific">Halochromatium salexigens</name>
    <name type="common">Chromatium salexigens</name>
    <dbReference type="NCBI Taxonomy" id="49447"/>
    <lineage>
        <taxon>Bacteria</taxon>
        <taxon>Pseudomonadati</taxon>
        <taxon>Pseudomonadota</taxon>
        <taxon>Gammaproteobacteria</taxon>
        <taxon>Chromatiales</taxon>
        <taxon>Chromatiaceae</taxon>
        <taxon>Halochromatium</taxon>
    </lineage>
</organism>
<dbReference type="InterPro" id="IPR035917">
    <property type="entry name" value="YjbQ-like_sf"/>
</dbReference>
<accession>A0AAJ0UKU2</accession>
<dbReference type="Proteomes" id="UP001296967">
    <property type="component" value="Unassembled WGS sequence"/>
</dbReference>
<name>A0AAJ0UKU2_HALSE</name>
<dbReference type="EMBL" id="NHSF01000074">
    <property type="protein sequence ID" value="MBK5932002.1"/>
    <property type="molecule type" value="Genomic_DNA"/>
</dbReference>
<dbReference type="AlphaFoldDB" id="A0AAJ0UKU2"/>